<keyword evidence="2" id="KW-1133">Transmembrane helix</keyword>
<feature type="transmembrane region" description="Helical" evidence="2">
    <location>
        <begin position="261"/>
        <end position="283"/>
    </location>
</feature>
<evidence type="ECO:0000256" key="1">
    <source>
        <dbReference type="SAM" id="MobiDB-lite"/>
    </source>
</evidence>
<proteinExistence type="predicted"/>
<dbReference type="EMBL" id="BSXN01000602">
    <property type="protein sequence ID" value="GME69188.1"/>
    <property type="molecule type" value="Genomic_DNA"/>
</dbReference>
<feature type="region of interest" description="Disordered" evidence="1">
    <location>
        <begin position="397"/>
        <end position="427"/>
    </location>
</feature>
<evidence type="ECO:0000256" key="2">
    <source>
        <dbReference type="SAM" id="Phobius"/>
    </source>
</evidence>
<dbReference type="PANTHER" id="PTHR41807">
    <property type="entry name" value="GLUTATHIONE TRANSFERASE 3"/>
    <property type="match status" value="1"/>
</dbReference>
<dbReference type="GO" id="GO:0016020">
    <property type="term" value="C:membrane"/>
    <property type="evidence" value="ECO:0007669"/>
    <property type="project" value="TreeGrafter"/>
</dbReference>
<gene>
    <name evidence="3" type="ORF">Cboi02_000213400</name>
</gene>
<dbReference type="AlphaFoldDB" id="A0A9W6WFT8"/>
<feature type="transmembrane region" description="Helical" evidence="2">
    <location>
        <begin position="197"/>
        <end position="217"/>
    </location>
</feature>
<evidence type="ECO:0000313" key="4">
    <source>
        <dbReference type="Proteomes" id="UP001165120"/>
    </source>
</evidence>
<name>A0A9W6WFT8_CANBO</name>
<feature type="compositionally biased region" description="Acidic residues" evidence="1">
    <location>
        <begin position="92"/>
        <end position="107"/>
    </location>
</feature>
<evidence type="ECO:0000313" key="3">
    <source>
        <dbReference type="EMBL" id="GME69188.1"/>
    </source>
</evidence>
<dbReference type="PANTHER" id="PTHR41807:SF1">
    <property type="entry name" value="GLUTATHIONE TRANSFERASE 3"/>
    <property type="match status" value="1"/>
</dbReference>
<keyword evidence="2" id="KW-0812">Transmembrane</keyword>
<feature type="compositionally biased region" description="Acidic residues" evidence="1">
    <location>
        <begin position="115"/>
        <end position="125"/>
    </location>
</feature>
<dbReference type="InterPro" id="IPR038872">
    <property type="entry name" value="Put_GTT3"/>
</dbReference>
<protein>
    <submittedName>
        <fullName evidence="3">Unnamed protein product</fullName>
    </submittedName>
</protein>
<sequence>MSLAKKTKTDLLNIADSLNLTVDKSGFKKDVLDSVTNHFVDNYDLYSDPNNEFHKYAHYYKFGSSSPTKSNKKSSTPTPSTPLKSQIKFDETTIEPEEETINEAAEENESKTNATDEETTEEGTETDISKLNGSPAYLFFKKLFSKATCKCGDEESEGSCKSCGFLSSAASCCCSGPSSIFESISDFIYEKNFQLRLYLSHPFVLTYIICFIEYLLIFSKYFEIVPIKDASFIPSTLKEKLSSSVLSFEIPDVSIFADPHVSYTISTWLLASLIGPFIVSYYINFDIDADIVDFDPFVFTLAKLFFDLVLLKTEITHKDISLELNYQWSSLLDNKFSLSFLFLYAKHELLQSTVNLRSILGSWPLIADLFLCAISYYAQTMYPYGYPWYSAENDYEWDLDSDDEDDEDDDELEGDDEDDEIEYQEEF</sequence>
<comment type="caution">
    <text evidence="3">The sequence shown here is derived from an EMBL/GenBank/DDBJ whole genome shotgun (WGS) entry which is preliminary data.</text>
</comment>
<feature type="transmembrane region" description="Helical" evidence="2">
    <location>
        <begin position="359"/>
        <end position="378"/>
    </location>
</feature>
<dbReference type="Proteomes" id="UP001165120">
    <property type="component" value="Unassembled WGS sequence"/>
</dbReference>
<feature type="region of interest" description="Disordered" evidence="1">
    <location>
        <begin position="64"/>
        <end position="127"/>
    </location>
</feature>
<keyword evidence="2" id="KW-0472">Membrane</keyword>
<reference evidence="3" key="1">
    <citation type="submission" date="2023-04" db="EMBL/GenBank/DDBJ databases">
        <title>Candida boidinii NBRC 10035.</title>
        <authorList>
            <person name="Ichikawa N."/>
            <person name="Sato H."/>
            <person name="Tonouchi N."/>
        </authorList>
    </citation>
    <scope>NUCLEOTIDE SEQUENCE</scope>
    <source>
        <strain evidence="3">NBRC 10035</strain>
    </source>
</reference>
<keyword evidence="4" id="KW-1185">Reference proteome</keyword>
<feature type="compositionally biased region" description="Low complexity" evidence="1">
    <location>
        <begin position="64"/>
        <end position="85"/>
    </location>
</feature>
<organism evidence="3 4">
    <name type="scientific">Candida boidinii</name>
    <name type="common">Yeast</name>
    <dbReference type="NCBI Taxonomy" id="5477"/>
    <lineage>
        <taxon>Eukaryota</taxon>
        <taxon>Fungi</taxon>
        <taxon>Dikarya</taxon>
        <taxon>Ascomycota</taxon>
        <taxon>Saccharomycotina</taxon>
        <taxon>Pichiomycetes</taxon>
        <taxon>Pichiales</taxon>
        <taxon>Pichiaceae</taxon>
        <taxon>Ogataea</taxon>
        <taxon>Ogataea/Candida clade</taxon>
    </lineage>
</organism>
<accession>A0A9W6WFT8</accession>